<evidence type="ECO:0000256" key="3">
    <source>
        <dbReference type="ARBA" id="ARBA00022771"/>
    </source>
</evidence>
<keyword evidence="3 10" id="KW-0863">Zinc-finger</keyword>
<dbReference type="GO" id="GO:0048188">
    <property type="term" value="C:Set1C/COMPASS complex"/>
    <property type="evidence" value="ECO:0007669"/>
    <property type="project" value="InterPro"/>
</dbReference>
<keyword evidence="4" id="KW-0862">Zinc</keyword>
<evidence type="ECO:0000313" key="16">
    <source>
        <dbReference type="Proteomes" id="UP000230750"/>
    </source>
</evidence>
<name>A0A2G8LRG8_STIJA</name>
<dbReference type="InterPro" id="IPR019786">
    <property type="entry name" value="Zinc_finger_PHD-type_CS"/>
</dbReference>
<evidence type="ECO:0000256" key="11">
    <source>
        <dbReference type="SAM" id="Coils"/>
    </source>
</evidence>
<dbReference type="InterPro" id="IPR019787">
    <property type="entry name" value="Znf_PHD-finger"/>
</dbReference>
<evidence type="ECO:0000256" key="5">
    <source>
        <dbReference type="ARBA" id="ARBA00023015"/>
    </source>
</evidence>
<keyword evidence="6" id="KW-0238">DNA-binding</keyword>
<dbReference type="SMART" id="SM00249">
    <property type="entry name" value="PHD"/>
    <property type="match status" value="1"/>
</dbReference>
<accession>A0A2G8LRG8</accession>
<evidence type="ECO:0000256" key="10">
    <source>
        <dbReference type="PROSITE-ProRule" id="PRU00509"/>
    </source>
</evidence>
<feature type="region of interest" description="Disordered" evidence="12">
    <location>
        <begin position="12"/>
        <end position="142"/>
    </location>
</feature>
<feature type="coiled-coil region" evidence="11">
    <location>
        <begin position="516"/>
        <end position="560"/>
    </location>
</feature>
<dbReference type="Pfam" id="PF12269">
    <property type="entry name" value="CpG_bind_C"/>
    <property type="match status" value="1"/>
</dbReference>
<feature type="compositionally biased region" description="Basic and acidic residues" evidence="12">
    <location>
        <begin position="419"/>
        <end position="432"/>
    </location>
</feature>
<evidence type="ECO:0000256" key="9">
    <source>
        <dbReference type="ARBA" id="ARBA00023828"/>
    </source>
</evidence>
<dbReference type="Pfam" id="PF02008">
    <property type="entry name" value="zf-CXXC"/>
    <property type="match status" value="1"/>
</dbReference>
<reference evidence="15 16" key="1">
    <citation type="journal article" date="2017" name="PLoS Biol.">
        <title>The sea cucumber genome provides insights into morphological evolution and visceral regeneration.</title>
        <authorList>
            <person name="Zhang X."/>
            <person name="Sun L."/>
            <person name="Yuan J."/>
            <person name="Sun Y."/>
            <person name="Gao Y."/>
            <person name="Zhang L."/>
            <person name="Li S."/>
            <person name="Dai H."/>
            <person name="Hamel J.F."/>
            <person name="Liu C."/>
            <person name="Yu Y."/>
            <person name="Liu S."/>
            <person name="Lin W."/>
            <person name="Guo K."/>
            <person name="Jin S."/>
            <person name="Xu P."/>
            <person name="Storey K.B."/>
            <person name="Huan P."/>
            <person name="Zhang T."/>
            <person name="Zhou Y."/>
            <person name="Zhang J."/>
            <person name="Lin C."/>
            <person name="Li X."/>
            <person name="Xing L."/>
            <person name="Huo D."/>
            <person name="Sun M."/>
            <person name="Wang L."/>
            <person name="Mercier A."/>
            <person name="Li F."/>
            <person name="Yang H."/>
            <person name="Xiang J."/>
        </authorList>
    </citation>
    <scope>NUCLEOTIDE SEQUENCE [LARGE SCALE GENOMIC DNA]</scope>
    <source>
        <strain evidence="15">Shaxun</strain>
        <tissue evidence="15">Muscle</tissue>
    </source>
</reference>
<protein>
    <recommendedName>
        <fullName evidence="9">CXXC-type zinc finger protein 1</fullName>
    </recommendedName>
</protein>
<comment type="caution">
    <text evidence="15">The sequence shown here is derived from an EMBL/GenBank/DDBJ whole genome shotgun (WGS) entry which is preliminary data.</text>
</comment>
<feature type="region of interest" description="Disordered" evidence="12">
    <location>
        <begin position="390"/>
        <end position="432"/>
    </location>
</feature>
<gene>
    <name evidence="15" type="ORF">BSL78_00272</name>
</gene>
<feature type="compositionally biased region" description="Basic and acidic residues" evidence="12">
    <location>
        <begin position="110"/>
        <end position="123"/>
    </location>
</feature>
<dbReference type="PANTHER" id="PTHR46174">
    <property type="entry name" value="CXXC-TYPE ZINC FINGER PROTEIN 1"/>
    <property type="match status" value="1"/>
</dbReference>
<dbReference type="InterPro" id="IPR037869">
    <property type="entry name" value="Spp1/CFP1"/>
</dbReference>
<dbReference type="AlphaFoldDB" id="A0A2G8LRG8"/>
<dbReference type="PROSITE" id="PS01359">
    <property type="entry name" value="ZF_PHD_1"/>
    <property type="match status" value="1"/>
</dbReference>
<feature type="compositionally biased region" description="Low complexity" evidence="12">
    <location>
        <begin position="43"/>
        <end position="55"/>
    </location>
</feature>
<evidence type="ECO:0000256" key="4">
    <source>
        <dbReference type="ARBA" id="ARBA00022833"/>
    </source>
</evidence>
<dbReference type="InterPro" id="IPR011011">
    <property type="entry name" value="Znf_FYVE_PHD"/>
</dbReference>
<evidence type="ECO:0000259" key="13">
    <source>
        <dbReference type="PROSITE" id="PS50016"/>
    </source>
</evidence>
<feature type="compositionally biased region" description="Basic and acidic residues" evidence="12">
    <location>
        <begin position="239"/>
        <end position="258"/>
    </location>
</feature>
<dbReference type="GO" id="GO:0003677">
    <property type="term" value="F:DNA binding"/>
    <property type="evidence" value="ECO:0007669"/>
    <property type="project" value="UniProtKB-KW"/>
</dbReference>
<dbReference type="Pfam" id="PF00628">
    <property type="entry name" value="PHD"/>
    <property type="match status" value="1"/>
</dbReference>
<dbReference type="SUPFAM" id="SSF57903">
    <property type="entry name" value="FYVE/PHD zinc finger"/>
    <property type="match status" value="1"/>
</dbReference>
<feature type="region of interest" description="Disordered" evidence="12">
    <location>
        <begin position="352"/>
        <end position="372"/>
    </location>
</feature>
<feature type="compositionally biased region" description="Basic and acidic residues" evidence="12">
    <location>
        <begin position="131"/>
        <end position="142"/>
    </location>
</feature>
<dbReference type="PROSITE" id="PS51058">
    <property type="entry name" value="ZF_CXXC"/>
    <property type="match status" value="1"/>
</dbReference>
<feature type="compositionally biased region" description="Basic and acidic residues" evidence="12">
    <location>
        <begin position="88"/>
        <end position="103"/>
    </location>
</feature>
<evidence type="ECO:0000256" key="1">
    <source>
        <dbReference type="ARBA" id="ARBA00004123"/>
    </source>
</evidence>
<dbReference type="EMBL" id="MRZV01000005">
    <property type="protein sequence ID" value="PIK62821.1"/>
    <property type="molecule type" value="Genomic_DNA"/>
</dbReference>
<keyword evidence="5" id="KW-0805">Transcription regulation</keyword>
<feature type="domain" description="CXXC-type" evidence="14">
    <location>
        <begin position="294"/>
        <end position="342"/>
    </location>
</feature>
<keyword evidence="8" id="KW-0539">Nucleus</keyword>
<dbReference type="InterPro" id="IPR001965">
    <property type="entry name" value="Znf_PHD"/>
</dbReference>
<dbReference type="InterPro" id="IPR002857">
    <property type="entry name" value="Znf_CXXC"/>
</dbReference>
<dbReference type="PANTHER" id="PTHR46174:SF1">
    <property type="entry name" value="CXXC-TYPE ZINC FINGER PROTEIN 1"/>
    <property type="match status" value="1"/>
</dbReference>
<comment type="subcellular location">
    <subcellularLocation>
        <location evidence="1">Nucleus</location>
    </subcellularLocation>
</comment>
<evidence type="ECO:0000256" key="6">
    <source>
        <dbReference type="ARBA" id="ARBA00023125"/>
    </source>
</evidence>
<proteinExistence type="predicted"/>
<evidence type="ECO:0000259" key="14">
    <source>
        <dbReference type="PROSITE" id="PS51058"/>
    </source>
</evidence>
<feature type="domain" description="PHD-type" evidence="13">
    <location>
        <begin position="179"/>
        <end position="229"/>
    </location>
</feature>
<organism evidence="15 16">
    <name type="scientific">Stichopus japonicus</name>
    <name type="common">Sea cucumber</name>
    <dbReference type="NCBI Taxonomy" id="307972"/>
    <lineage>
        <taxon>Eukaryota</taxon>
        <taxon>Metazoa</taxon>
        <taxon>Echinodermata</taxon>
        <taxon>Eleutherozoa</taxon>
        <taxon>Echinozoa</taxon>
        <taxon>Holothuroidea</taxon>
        <taxon>Aspidochirotacea</taxon>
        <taxon>Aspidochirotida</taxon>
        <taxon>Stichopodidae</taxon>
        <taxon>Apostichopus</taxon>
    </lineage>
</organism>
<keyword evidence="16" id="KW-1185">Reference proteome</keyword>
<dbReference type="OrthoDB" id="419183at2759"/>
<evidence type="ECO:0000313" key="15">
    <source>
        <dbReference type="EMBL" id="PIK62821.1"/>
    </source>
</evidence>
<dbReference type="PROSITE" id="PS50016">
    <property type="entry name" value="ZF_PHD_2"/>
    <property type="match status" value="1"/>
</dbReference>
<evidence type="ECO:0000256" key="12">
    <source>
        <dbReference type="SAM" id="MobiDB-lite"/>
    </source>
</evidence>
<dbReference type="GO" id="GO:0045893">
    <property type="term" value="P:positive regulation of DNA-templated transcription"/>
    <property type="evidence" value="ECO:0007669"/>
    <property type="project" value="TreeGrafter"/>
</dbReference>
<feature type="compositionally biased region" description="Polar residues" evidence="12">
    <location>
        <begin position="70"/>
        <end position="87"/>
    </location>
</feature>
<keyword evidence="2" id="KW-0479">Metal-binding</keyword>
<dbReference type="InterPro" id="IPR022056">
    <property type="entry name" value="CpG-bd_C"/>
</dbReference>
<evidence type="ECO:0000256" key="2">
    <source>
        <dbReference type="ARBA" id="ARBA00022723"/>
    </source>
</evidence>
<evidence type="ECO:0000256" key="8">
    <source>
        <dbReference type="ARBA" id="ARBA00023242"/>
    </source>
</evidence>
<dbReference type="STRING" id="307972.A0A2G8LRG8"/>
<evidence type="ECO:0000256" key="7">
    <source>
        <dbReference type="ARBA" id="ARBA00023163"/>
    </source>
</evidence>
<dbReference type="GO" id="GO:0008270">
    <property type="term" value="F:zinc ion binding"/>
    <property type="evidence" value="ECO:0007669"/>
    <property type="project" value="UniProtKB-KW"/>
</dbReference>
<feature type="compositionally biased region" description="Basic and acidic residues" evidence="12">
    <location>
        <begin position="390"/>
        <end position="412"/>
    </location>
</feature>
<keyword evidence="11" id="KW-0175">Coiled coil</keyword>
<feature type="region of interest" description="Disordered" evidence="12">
    <location>
        <begin position="239"/>
        <end position="267"/>
    </location>
</feature>
<dbReference type="Proteomes" id="UP000230750">
    <property type="component" value="Unassembled WGS sequence"/>
</dbReference>
<keyword evidence="7" id="KW-0804">Transcription</keyword>
<dbReference type="Gene3D" id="2.60.120.650">
    <property type="entry name" value="Cupin"/>
    <property type="match status" value="1"/>
</dbReference>
<sequence>MKILKLSLTYTMSSTSPSAAIKDPSKVKNGVSDGNLSEKSSDVDSASSTGVSSKSEFNKGISEDGRKASTQESLSETDFQSSLTQDTEMEKSNTSDTEMRTYSESDADVTMEKFSESESDRKSTSQLSSQDEGHSRGFEILPERRAKVQTYVNLIEKGREKDKKRDDRRDSMTGTDEEVIYCLCRSSDCSTFMIACDICEEWYHGSCVGVEESESSKIKRYACPPCIERDPTNVTIYKDKRQGKEPRRDSREDKEMRKMIKKEKKKEKLKKEKLKKMIEMKSMRRDSSSEGERGLSKRNIRRCGECEACLRSDCGKCDFCLDMKKFGGPGKIRQKCRKRQCLKYGNKTFMKHTLKTTPPKPPVSEESEVEPPKVDVRLLDHFDYALRPEMDPKVIAEKQEKKKERKDKEKKDRQKHKIISKENTEKAKEKEREFIRSQLKRRTSSYTHKSYESPPKRITKASPIPVKREQCYGPGCTTPQRANSKYCSDDCGMKLATNRLFEFLPQRIQQWQTSPCIAEENNRRELERTRKEMEEARRKISDLDNKIVELNRLVERCKKVSIDSKVNDADDSEEPELSIHCVTCGHQVNPSKAMNHMNRCFRKYESQTSFDRFKTRIVGESMFCDFFNSQQNTYCKRLKVLCPEHTKEPRIPDTEVCGCPLVSGVFEDSGNFCRMSKRNCNKHHKWEQLRRAEIDLERVRWWLKLDELLEQERTIRSAMSGRSGVLALMLHQTIDHSLLNPVPTKGKTISRK</sequence>